<keyword evidence="1" id="KW-0732">Signal</keyword>
<dbReference type="PROSITE" id="PS51257">
    <property type="entry name" value="PROKAR_LIPOPROTEIN"/>
    <property type="match status" value="1"/>
</dbReference>
<dbReference type="InterPro" id="IPR029058">
    <property type="entry name" value="AB_hydrolase_fold"/>
</dbReference>
<proteinExistence type="predicted"/>
<protein>
    <submittedName>
        <fullName evidence="3">Polyhydroxybutyrate depolymerase</fullName>
    </submittedName>
</protein>
<sequence>MRWLWVIGLLLVVACSPDEEVGSGGESGPTASPSSAVATEAAEDDLLLHVPPGGEGKRPLVLLFHGTPGAPEQLAQDTRFNRLADEEGFVVAYPDPYLEIGALRDLIDRLVAEEGVDPRRVYAGGFSRGASLVYDLAVRLPDRIAAFAPVSGLPPSDFSPRRAVPLITFQGGRDNLAAGFPSTNRTWAKAAGCEQPEVAEIRMYGGPARRSIAQCDDGAVHAVYELPRMGHEWPREATGLIWEFFEAHRLGG</sequence>
<dbReference type="InterPro" id="IPR050955">
    <property type="entry name" value="Plant_Biomass_Hydrol_Est"/>
</dbReference>
<evidence type="ECO:0000313" key="3">
    <source>
        <dbReference type="EMBL" id="NYJ00528.1"/>
    </source>
</evidence>
<evidence type="ECO:0000313" key="4">
    <source>
        <dbReference type="Proteomes" id="UP000530424"/>
    </source>
</evidence>
<dbReference type="SUPFAM" id="SSF53474">
    <property type="entry name" value="alpha/beta-Hydrolases"/>
    <property type="match status" value="1"/>
</dbReference>
<gene>
    <name evidence="3" type="ORF">HNR19_001226</name>
</gene>
<dbReference type="GO" id="GO:0005576">
    <property type="term" value="C:extracellular region"/>
    <property type="evidence" value="ECO:0007669"/>
    <property type="project" value="InterPro"/>
</dbReference>
<accession>A0A853C1P5</accession>
<dbReference type="AlphaFoldDB" id="A0A853C1P5"/>
<evidence type="ECO:0000256" key="2">
    <source>
        <dbReference type="ARBA" id="ARBA00022801"/>
    </source>
</evidence>
<organism evidence="3 4">
    <name type="scientific">Nocardioides thalensis</name>
    <dbReference type="NCBI Taxonomy" id="1914755"/>
    <lineage>
        <taxon>Bacteria</taxon>
        <taxon>Bacillati</taxon>
        <taxon>Actinomycetota</taxon>
        <taxon>Actinomycetes</taxon>
        <taxon>Propionibacteriales</taxon>
        <taxon>Nocardioidaceae</taxon>
        <taxon>Nocardioides</taxon>
    </lineage>
</organism>
<dbReference type="Pfam" id="PF10503">
    <property type="entry name" value="Esterase_PHB"/>
    <property type="match status" value="1"/>
</dbReference>
<name>A0A853C1P5_9ACTN</name>
<dbReference type="RefSeq" id="WP_179667103.1">
    <property type="nucleotide sequence ID" value="NZ_JACCFP010000001.1"/>
</dbReference>
<dbReference type="GO" id="GO:0016787">
    <property type="term" value="F:hydrolase activity"/>
    <property type="evidence" value="ECO:0007669"/>
    <property type="project" value="UniProtKB-KW"/>
</dbReference>
<dbReference type="PANTHER" id="PTHR43037">
    <property type="entry name" value="UNNAMED PRODUCT-RELATED"/>
    <property type="match status" value="1"/>
</dbReference>
<dbReference type="EMBL" id="JACCFP010000001">
    <property type="protein sequence ID" value="NYJ00528.1"/>
    <property type="molecule type" value="Genomic_DNA"/>
</dbReference>
<keyword evidence="2" id="KW-0378">Hydrolase</keyword>
<comment type="caution">
    <text evidence="3">The sequence shown here is derived from an EMBL/GenBank/DDBJ whole genome shotgun (WGS) entry which is preliminary data.</text>
</comment>
<dbReference type="PANTHER" id="PTHR43037:SF5">
    <property type="entry name" value="FERULOYL ESTERASE"/>
    <property type="match status" value="1"/>
</dbReference>
<dbReference type="Gene3D" id="3.40.50.1820">
    <property type="entry name" value="alpha/beta hydrolase"/>
    <property type="match status" value="2"/>
</dbReference>
<dbReference type="Proteomes" id="UP000530424">
    <property type="component" value="Unassembled WGS sequence"/>
</dbReference>
<evidence type="ECO:0000256" key="1">
    <source>
        <dbReference type="ARBA" id="ARBA00022729"/>
    </source>
</evidence>
<dbReference type="InterPro" id="IPR010126">
    <property type="entry name" value="Esterase_phb"/>
</dbReference>
<keyword evidence="4" id="KW-1185">Reference proteome</keyword>
<reference evidence="3 4" key="1">
    <citation type="submission" date="2020-07" db="EMBL/GenBank/DDBJ databases">
        <title>Sequencing the genomes of 1000 actinobacteria strains.</title>
        <authorList>
            <person name="Klenk H.-P."/>
        </authorList>
    </citation>
    <scope>NUCLEOTIDE SEQUENCE [LARGE SCALE GENOMIC DNA]</scope>
    <source>
        <strain evidence="3 4">DSM 103833</strain>
    </source>
</reference>